<dbReference type="Pfam" id="PF00892">
    <property type="entry name" value="EamA"/>
    <property type="match status" value="2"/>
</dbReference>
<protein>
    <submittedName>
        <fullName evidence="10">EamA family transporter RarD</fullName>
    </submittedName>
</protein>
<evidence type="ECO:0000256" key="6">
    <source>
        <dbReference type="ARBA" id="ARBA00022989"/>
    </source>
</evidence>
<feature type="domain" description="EamA" evidence="9">
    <location>
        <begin position="6"/>
        <end position="141"/>
    </location>
</feature>
<sequence length="316" mass="34324">MSEASKGVLAMLAAAVIWGLSPIYYKALEQVPPLEVLSHRTVWSAVFFAIILAMKGRLNSVWSLIRSRDVRVVLIAALMISTNWFLFILSVQIGLATEASLGYYIFPIVAVVIGMMFFGEKLDGLQAVAAVVAAVAVGLLTWGLQVPPWIALTLATTFGIYGLIKKRLTADPITSVTAEVILLSPLALLWIFLVQTGLAGEGGRPGGHFFGHNPGDGWETTLLLMASGIITGGPLILFAYATQRASMATVGLVQFVNPTLQFLCAVVVFGEPFTIWHKWAFGLIWASIILYSIASFRRERAHHMTPERTVAEPAPR</sequence>
<dbReference type="NCBIfam" id="TIGR00688">
    <property type="entry name" value="rarD"/>
    <property type="match status" value="1"/>
</dbReference>
<evidence type="ECO:0000256" key="2">
    <source>
        <dbReference type="ARBA" id="ARBA00007362"/>
    </source>
</evidence>
<keyword evidence="6 8" id="KW-1133">Transmembrane helix</keyword>
<dbReference type="InterPro" id="IPR004626">
    <property type="entry name" value="RarD"/>
</dbReference>
<dbReference type="Proteomes" id="UP000248975">
    <property type="component" value="Unassembled WGS sequence"/>
</dbReference>
<comment type="similarity">
    <text evidence="2">Belongs to the EamA transporter family.</text>
</comment>
<feature type="transmembrane region" description="Helical" evidence="8">
    <location>
        <begin position="101"/>
        <end position="118"/>
    </location>
</feature>
<feature type="transmembrane region" description="Helical" evidence="8">
    <location>
        <begin position="220"/>
        <end position="241"/>
    </location>
</feature>
<evidence type="ECO:0000256" key="4">
    <source>
        <dbReference type="ARBA" id="ARBA00022475"/>
    </source>
</evidence>
<keyword evidence="5 8" id="KW-0812">Transmembrane</keyword>
<feature type="transmembrane region" description="Helical" evidence="8">
    <location>
        <begin position="148"/>
        <end position="164"/>
    </location>
</feature>
<feature type="transmembrane region" description="Helical" evidence="8">
    <location>
        <begin position="70"/>
        <end position="95"/>
    </location>
</feature>
<dbReference type="AlphaFoldDB" id="A0A2W5S9W5"/>
<dbReference type="PANTHER" id="PTHR22911:SF137">
    <property type="entry name" value="SOLUTE CARRIER FAMILY 35 MEMBER G2-RELATED"/>
    <property type="match status" value="1"/>
</dbReference>
<keyword evidence="4" id="KW-1003">Cell membrane</keyword>
<feature type="transmembrane region" description="Helical" evidence="8">
    <location>
        <begin position="248"/>
        <end position="269"/>
    </location>
</feature>
<reference evidence="10 11" key="1">
    <citation type="submission" date="2017-08" db="EMBL/GenBank/DDBJ databases">
        <title>Infants hospitalized years apart are colonized by the same room-sourced microbial strains.</title>
        <authorList>
            <person name="Brooks B."/>
            <person name="Olm M.R."/>
            <person name="Firek B.A."/>
            <person name="Baker R."/>
            <person name="Thomas B.C."/>
            <person name="Morowitz M.J."/>
            <person name="Banfield J.F."/>
        </authorList>
    </citation>
    <scope>NUCLEOTIDE SEQUENCE [LARGE SCALE GENOMIC DNA]</scope>
    <source>
        <strain evidence="10">S2_003_000_R2_11</strain>
    </source>
</reference>
<keyword evidence="3" id="KW-0813">Transport</keyword>
<evidence type="ECO:0000313" key="10">
    <source>
        <dbReference type="EMBL" id="PZQ99801.1"/>
    </source>
</evidence>
<feature type="transmembrane region" description="Helical" evidence="8">
    <location>
        <begin position="7"/>
        <end position="25"/>
    </location>
</feature>
<name>A0A2W5S9W5_CERSP</name>
<organism evidence="10 11">
    <name type="scientific">Cereibacter sphaeroides</name>
    <name type="common">Rhodobacter sphaeroides</name>
    <dbReference type="NCBI Taxonomy" id="1063"/>
    <lineage>
        <taxon>Bacteria</taxon>
        <taxon>Pseudomonadati</taxon>
        <taxon>Pseudomonadota</taxon>
        <taxon>Alphaproteobacteria</taxon>
        <taxon>Rhodobacterales</taxon>
        <taxon>Paracoccaceae</taxon>
        <taxon>Cereibacter</taxon>
    </lineage>
</organism>
<feature type="transmembrane region" description="Helical" evidence="8">
    <location>
        <begin position="275"/>
        <end position="294"/>
    </location>
</feature>
<dbReference type="InterPro" id="IPR000620">
    <property type="entry name" value="EamA_dom"/>
</dbReference>
<dbReference type="EMBL" id="QFQS01000001">
    <property type="protein sequence ID" value="PZQ99801.1"/>
    <property type="molecule type" value="Genomic_DNA"/>
</dbReference>
<feature type="transmembrane region" description="Helical" evidence="8">
    <location>
        <begin position="176"/>
        <end position="200"/>
    </location>
</feature>
<evidence type="ECO:0000313" key="11">
    <source>
        <dbReference type="Proteomes" id="UP000248975"/>
    </source>
</evidence>
<gene>
    <name evidence="10" type="primary">rarD</name>
    <name evidence="10" type="ORF">DI533_03920</name>
</gene>
<evidence type="ECO:0000256" key="1">
    <source>
        <dbReference type="ARBA" id="ARBA00004651"/>
    </source>
</evidence>
<comment type="caution">
    <text evidence="10">The sequence shown here is derived from an EMBL/GenBank/DDBJ whole genome shotgun (WGS) entry which is preliminary data.</text>
</comment>
<evidence type="ECO:0000256" key="7">
    <source>
        <dbReference type="ARBA" id="ARBA00023136"/>
    </source>
</evidence>
<evidence type="ECO:0000256" key="5">
    <source>
        <dbReference type="ARBA" id="ARBA00022692"/>
    </source>
</evidence>
<accession>A0A2W5S9W5</accession>
<dbReference type="SUPFAM" id="SSF103481">
    <property type="entry name" value="Multidrug resistance efflux transporter EmrE"/>
    <property type="match status" value="2"/>
</dbReference>
<feature type="transmembrane region" description="Helical" evidence="8">
    <location>
        <begin position="125"/>
        <end position="142"/>
    </location>
</feature>
<keyword evidence="7 8" id="KW-0472">Membrane</keyword>
<dbReference type="InterPro" id="IPR037185">
    <property type="entry name" value="EmrE-like"/>
</dbReference>
<evidence type="ECO:0000259" key="9">
    <source>
        <dbReference type="Pfam" id="PF00892"/>
    </source>
</evidence>
<dbReference type="GO" id="GO:0005886">
    <property type="term" value="C:plasma membrane"/>
    <property type="evidence" value="ECO:0007669"/>
    <property type="project" value="UniProtKB-SubCell"/>
</dbReference>
<feature type="transmembrane region" description="Helical" evidence="8">
    <location>
        <begin position="37"/>
        <end position="58"/>
    </location>
</feature>
<dbReference type="PANTHER" id="PTHR22911">
    <property type="entry name" value="ACYL-MALONYL CONDENSING ENZYME-RELATED"/>
    <property type="match status" value="1"/>
</dbReference>
<comment type="subcellular location">
    <subcellularLocation>
        <location evidence="1">Cell membrane</location>
        <topology evidence="1">Multi-pass membrane protein</topology>
    </subcellularLocation>
</comment>
<proteinExistence type="inferred from homology"/>
<evidence type="ECO:0000256" key="3">
    <source>
        <dbReference type="ARBA" id="ARBA00022448"/>
    </source>
</evidence>
<evidence type="ECO:0000256" key="8">
    <source>
        <dbReference type="SAM" id="Phobius"/>
    </source>
</evidence>
<feature type="domain" description="EamA" evidence="9">
    <location>
        <begin position="150"/>
        <end position="292"/>
    </location>
</feature>